<dbReference type="EMBL" id="CADIKI010000044">
    <property type="protein sequence ID" value="CAB3810782.1"/>
    <property type="molecule type" value="Genomic_DNA"/>
</dbReference>
<dbReference type="Proteomes" id="UP000494252">
    <property type="component" value="Unassembled WGS sequence"/>
</dbReference>
<gene>
    <name evidence="1" type="ORF">LMG27177_07462</name>
</gene>
<evidence type="ECO:0000313" key="2">
    <source>
        <dbReference type="Proteomes" id="UP000494252"/>
    </source>
</evidence>
<reference evidence="1 2" key="1">
    <citation type="submission" date="2020-04" db="EMBL/GenBank/DDBJ databases">
        <authorList>
            <person name="De Canck E."/>
        </authorList>
    </citation>
    <scope>NUCLEOTIDE SEQUENCE [LARGE SCALE GENOMIC DNA]</scope>
    <source>
        <strain evidence="1 2">LMG 27177</strain>
    </source>
</reference>
<accession>A0A6J5H576</accession>
<keyword evidence="2" id="KW-1185">Reference proteome</keyword>
<sequence>MRCWLLAAGERRFCAMLRGAHFLGSYHDSYLHALEPRRRIVDLG</sequence>
<dbReference type="RefSeq" id="WP_281366327.1">
    <property type="nucleotide sequence ID" value="NZ_CADIKI010000044.1"/>
</dbReference>
<evidence type="ECO:0000313" key="1">
    <source>
        <dbReference type="EMBL" id="CAB3810782.1"/>
    </source>
</evidence>
<name>A0A6J5H576_9BURK</name>
<protein>
    <submittedName>
        <fullName evidence="1">Uncharacterized protein</fullName>
    </submittedName>
</protein>
<dbReference type="AlphaFoldDB" id="A0A6J5H576"/>
<organism evidence="1 2">
    <name type="scientific">Paraburkholderia fynbosensis</name>
    <dbReference type="NCBI Taxonomy" id="1200993"/>
    <lineage>
        <taxon>Bacteria</taxon>
        <taxon>Pseudomonadati</taxon>
        <taxon>Pseudomonadota</taxon>
        <taxon>Betaproteobacteria</taxon>
        <taxon>Burkholderiales</taxon>
        <taxon>Burkholderiaceae</taxon>
        <taxon>Paraburkholderia</taxon>
    </lineage>
</organism>
<proteinExistence type="predicted"/>